<accession>A0A075LWT7</accession>
<protein>
    <recommendedName>
        <fullName evidence="9">Permease</fullName>
    </recommendedName>
</protein>
<dbReference type="EMBL" id="CP006019">
    <property type="protein sequence ID" value="AIF69013.1"/>
    <property type="molecule type" value="Genomic_DNA"/>
</dbReference>
<evidence type="ECO:0000256" key="6">
    <source>
        <dbReference type="SAM" id="Phobius"/>
    </source>
</evidence>
<dbReference type="GeneID" id="24841720"/>
<dbReference type="eggNOG" id="arCOG02642">
    <property type="taxonomic scope" value="Archaea"/>
</dbReference>
<evidence type="ECO:0000256" key="1">
    <source>
        <dbReference type="ARBA" id="ARBA00004141"/>
    </source>
</evidence>
<evidence type="ECO:0000256" key="2">
    <source>
        <dbReference type="ARBA" id="ARBA00009773"/>
    </source>
</evidence>
<keyword evidence="3 6" id="KW-0812">Transmembrane</keyword>
<dbReference type="HOGENOM" id="CLU_041771_2_0_2"/>
<comment type="subcellular location">
    <subcellularLocation>
        <location evidence="1">Membrane</location>
        <topology evidence="1">Multi-pass membrane protein</topology>
    </subcellularLocation>
</comment>
<evidence type="ECO:0000313" key="7">
    <source>
        <dbReference type="EMBL" id="AIF69013.1"/>
    </source>
</evidence>
<dbReference type="AlphaFoldDB" id="A0A075LWT7"/>
<dbReference type="PANTHER" id="PTHR21716:SF71">
    <property type="entry name" value="TRANSPORT PROTEIN MJ1177-RELATED"/>
    <property type="match status" value="1"/>
</dbReference>
<dbReference type="Proteomes" id="UP000027981">
    <property type="component" value="Chromosome"/>
</dbReference>
<dbReference type="GO" id="GO:0016020">
    <property type="term" value="C:membrane"/>
    <property type="evidence" value="ECO:0007669"/>
    <property type="project" value="UniProtKB-SubCell"/>
</dbReference>
<sequence>MQGESIAWLVLSAIILFLVWKTIEPFVTPLIFGAAIAYIVLPVHHRLSKKIGEKSSAIALTAIMGIVSVLFVIGVVMWLRGTLQYIYIYVANALKFITRPDLPLGISETLNSLSTSIPERIKDSLLNYTLSIPLFILQVMVFLGIFYTTLSNTRFLTLELYRLIPQDNRELGEALIKRAEATLSALLRTWLLLSTIKGIFLAVGFIIFDITNVTGAMAAGILCIVLELLPVIGGWVMWVAGALYLILNNDAVLAGILFGLYGAIFISPIPDITIRPKLIAEGAKINAVIALIGIFGGLIAFGFKGLIIGPVSLGLLQTLVEEWKVREKEIIAG</sequence>
<dbReference type="InterPro" id="IPR002549">
    <property type="entry name" value="AI-2E-like"/>
</dbReference>
<evidence type="ECO:0000313" key="8">
    <source>
        <dbReference type="Proteomes" id="UP000027981"/>
    </source>
</evidence>
<feature type="transmembrane region" description="Helical" evidence="6">
    <location>
        <begin position="285"/>
        <end position="307"/>
    </location>
</feature>
<feature type="transmembrane region" description="Helical" evidence="6">
    <location>
        <begin position="220"/>
        <end position="246"/>
    </location>
</feature>
<evidence type="ECO:0000256" key="4">
    <source>
        <dbReference type="ARBA" id="ARBA00022989"/>
    </source>
</evidence>
<dbReference type="OrthoDB" id="137390at2157"/>
<keyword evidence="8" id="KW-1185">Reference proteome</keyword>
<dbReference type="PANTHER" id="PTHR21716">
    <property type="entry name" value="TRANSMEMBRANE PROTEIN"/>
    <property type="match status" value="1"/>
</dbReference>
<feature type="transmembrane region" description="Helical" evidence="6">
    <location>
        <begin position="190"/>
        <end position="208"/>
    </location>
</feature>
<proteinExistence type="inferred from homology"/>
<name>A0A075LWT7_9EURY</name>
<keyword evidence="4 6" id="KW-1133">Transmembrane helix</keyword>
<feature type="transmembrane region" description="Helical" evidence="6">
    <location>
        <begin position="5"/>
        <end position="20"/>
    </location>
</feature>
<reference evidence="7 8" key="2">
    <citation type="journal article" date="2015" name="Genome Announc.">
        <title>Complete Genome Sequence of Hyperthermophilic Piezophilic Archaeon Palaeococcus pacificus DY20341T, Isolated from Deep-Sea Hydrothermal Sediments.</title>
        <authorList>
            <person name="Zeng X."/>
            <person name="Jebbar M."/>
            <person name="Shao Z."/>
        </authorList>
    </citation>
    <scope>NUCLEOTIDE SEQUENCE [LARGE SCALE GENOMIC DNA]</scope>
    <source>
        <strain evidence="7 8">DY20341</strain>
    </source>
</reference>
<keyword evidence="5 6" id="KW-0472">Membrane</keyword>
<evidence type="ECO:0000256" key="5">
    <source>
        <dbReference type="ARBA" id="ARBA00023136"/>
    </source>
</evidence>
<feature type="transmembrane region" description="Helical" evidence="6">
    <location>
        <begin position="125"/>
        <end position="147"/>
    </location>
</feature>
<dbReference type="RefSeq" id="WP_048164614.1">
    <property type="nucleotide sequence ID" value="NZ_CP006019.1"/>
</dbReference>
<gene>
    <name evidence="7" type="ORF">PAP_02965</name>
</gene>
<feature type="transmembrane region" description="Helical" evidence="6">
    <location>
        <begin position="252"/>
        <end position="273"/>
    </location>
</feature>
<evidence type="ECO:0000256" key="3">
    <source>
        <dbReference type="ARBA" id="ARBA00022692"/>
    </source>
</evidence>
<organism evidence="7 8">
    <name type="scientific">Palaeococcus pacificus DY20341</name>
    <dbReference type="NCBI Taxonomy" id="1343739"/>
    <lineage>
        <taxon>Archaea</taxon>
        <taxon>Methanobacteriati</taxon>
        <taxon>Methanobacteriota</taxon>
        <taxon>Thermococci</taxon>
        <taxon>Thermococcales</taxon>
        <taxon>Thermococcaceae</taxon>
        <taxon>Palaeococcus</taxon>
    </lineage>
</organism>
<comment type="similarity">
    <text evidence="2">Belongs to the autoinducer-2 exporter (AI-2E) (TC 2.A.86) family.</text>
</comment>
<dbReference type="Pfam" id="PF01594">
    <property type="entry name" value="AI-2E_transport"/>
    <property type="match status" value="1"/>
</dbReference>
<reference evidence="8" key="1">
    <citation type="submission" date="2013-06" db="EMBL/GenBank/DDBJ databases">
        <title>Complete Genome Sequence of Hyperthermophilic Palaeococcus pacificus DY20341T, Isolated from a Deep-Sea Hydrothermal Sediments.</title>
        <authorList>
            <person name="Zeng X."/>
            <person name="Shao Z."/>
        </authorList>
    </citation>
    <scope>NUCLEOTIDE SEQUENCE [LARGE SCALE GENOMIC DNA]</scope>
    <source>
        <strain evidence="8">DY20341</strain>
    </source>
</reference>
<dbReference type="STRING" id="1343739.PAP_02965"/>
<feature type="transmembrane region" description="Helical" evidence="6">
    <location>
        <begin position="26"/>
        <end position="45"/>
    </location>
</feature>
<feature type="transmembrane region" description="Helical" evidence="6">
    <location>
        <begin position="57"/>
        <end position="79"/>
    </location>
</feature>
<dbReference type="KEGG" id="ppac:PAP_02965"/>
<evidence type="ECO:0008006" key="9">
    <source>
        <dbReference type="Google" id="ProtNLM"/>
    </source>
</evidence>